<accession>A0A2Y9K6T9</accession>
<dbReference type="InterPro" id="IPR011049">
    <property type="entry name" value="Serralysin-like_metalloprot_C"/>
</dbReference>
<dbReference type="Proteomes" id="UP000248482">
    <property type="component" value="Unplaced"/>
</dbReference>
<feature type="compositionally biased region" description="Pro residues" evidence="1">
    <location>
        <begin position="466"/>
        <end position="479"/>
    </location>
</feature>
<keyword evidence="2" id="KW-1185">Reference proteome</keyword>
<evidence type="ECO:0000256" key="1">
    <source>
        <dbReference type="SAM" id="MobiDB-lite"/>
    </source>
</evidence>
<feature type="compositionally biased region" description="Pro residues" evidence="1">
    <location>
        <begin position="250"/>
        <end position="289"/>
    </location>
</feature>
<dbReference type="AlphaFoldDB" id="A0A2Y9K6T9"/>
<dbReference type="KEGG" id="elk:111154221"/>
<feature type="compositionally biased region" description="Basic and acidic residues" evidence="1">
    <location>
        <begin position="1"/>
        <end position="72"/>
    </location>
</feature>
<evidence type="ECO:0000313" key="3">
    <source>
        <dbReference type="RefSeq" id="XP_022369407.1"/>
    </source>
</evidence>
<dbReference type="STRING" id="391180.A0A2Y9K6T9"/>
<gene>
    <name evidence="3" type="primary">LOC111154221</name>
</gene>
<organism evidence="2 3">
    <name type="scientific">Enhydra lutris kenyoni</name>
    <name type="common">northern sea otter</name>
    <dbReference type="NCBI Taxonomy" id="391180"/>
    <lineage>
        <taxon>Eukaryota</taxon>
        <taxon>Metazoa</taxon>
        <taxon>Chordata</taxon>
        <taxon>Craniata</taxon>
        <taxon>Vertebrata</taxon>
        <taxon>Euteleostomi</taxon>
        <taxon>Mammalia</taxon>
        <taxon>Eutheria</taxon>
        <taxon>Laurasiatheria</taxon>
        <taxon>Carnivora</taxon>
        <taxon>Caniformia</taxon>
        <taxon>Musteloidea</taxon>
        <taxon>Mustelidae</taxon>
        <taxon>Lutrinae</taxon>
        <taxon>Enhydra</taxon>
    </lineage>
</organism>
<proteinExistence type="predicted"/>
<feature type="compositionally biased region" description="Pro residues" evidence="1">
    <location>
        <begin position="86"/>
        <end position="125"/>
    </location>
</feature>
<feature type="region of interest" description="Disordered" evidence="1">
    <location>
        <begin position="1"/>
        <end position="626"/>
    </location>
</feature>
<dbReference type="GeneID" id="111154221"/>
<protein>
    <submittedName>
        <fullName evidence="3">Basic proline-rich protein-like</fullName>
    </submittedName>
</protein>
<feature type="compositionally biased region" description="Pro residues" evidence="1">
    <location>
        <begin position="536"/>
        <end position="545"/>
    </location>
</feature>
<reference evidence="3" key="1">
    <citation type="submission" date="2025-08" db="UniProtKB">
        <authorList>
            <consortium name="RefSeq"/>
        </authorList>
    </citation>
    <scope>IDENTIFICATION</scope>
    <source>
        <tissue evidence="3">Blood</tissue>
    </source>
</reference>
<dbReference type="RefSeq" id="XP_022369407.1">
    <property type="nucleotide sequence ID" value="XM_022513699.1"/>
</dbReference>
<feature type="compositionally biased region" description="Low complexity" evidence="1">
    <location>
        <begin position="441"/>
        <end position="450"/>
    </location>
</feature>
<evidence type="ECO:0000313" key="2">
    <source>
        <dbReference type="Proteomes" id="UP000248482"/>
    </source>
</evidence>
<feature type="compositionally biased region" description="Polar residues" evidence="1">
    <location>
        <begin position="616"/>
        <end position="626"/>
    </location>
</feature>
<name>A0A2Y9K6T9_ENHLU</name>
<dbReference type="SUPFAM" id="SSF51120">
    <property type="entry name" value="beta-Roll"/>
    <property type="match status" value="1"/>
</dbReference>
<feature type="compositionally biased region" description="Low complexity" evidence="1">
    <location>
        <begin position="546"/>
        <end position="562"/>
    </location>
</feature>
<sequence>MGDTEHDSLMGDKEHDSLMGDTEHDSLMGDTEHDSLMGDSEHDSLMGDTEHDSLMADTEHEEPLHLPLESRRTWGPTSSTRGTPDRSPPVPPGHAPAGVRPPPRGASAPPAEPQARPDPPPPPRSTSPGSTAIRDPNQGLCGRDPLCPGHPNTGLRRRDLGAAPSRAQHCGGPGGPASTPSRSPPHTVPGGAHGSAPPPGQVVPGRPEAHGGRQGMQAPAPGRERELEPELTTEAESEGPTSSTRGTPDRSPPVPPGHAPAGVRPPPRGASAPPAEPQARPDPPPPPRSTSPGSTAIRDPNQGLCGRDPLCPGHPNTGLRRRDLGAAPSRAQHCGGPGGPASTPSRSPPHTVPGGAHGSAPPPGQVVPGRPEAHGGRQGMQAPAPGRERELEPELTTEAESDVAGTTPGQRWPRTAEASRAAVAGEELAPRPSPGAPGTPGPARCTRTPAAPQPPPLPATLEDPAPEPQPRGAPTPRPFPARSASAEPPLPGAFHLLPRPGPGSLCDFAAAAGTAQPHLLRRGREARQAATTPALPSGPFPPAAPTPSSGGFPAAAAAARTCPRPERARGLPWGRPGSGVSLLRPQDREGSRRGPASGMSPPRAAGARAGRPGSGHYTSVKQNVRG</sequence>
<feature type="compositionally biased region" description="Low complexity" evidence="1">
    <location>
        <begin position="601"/>
        <end position="611"/>
    </location>
</feature>
<feature type="compositionally biased region" description="Pro residues" evidence="1">
    <location>
        <begin position="431"/>
        <end position="440"/>
    </location>
</feature>